<gene>
    <name evidence="8" type="ORF">HDA37_000009</name>
</gene>
<feature type="transmembrane region" description="Helical" evidence="6">
    <location>
        <begin position="90"/>
        <end position="111"/>
    </location>
</feature>
<dbReference type="AlphaFoldDB" id="A0A852VYK0"/>
<evidence type="ECO:0000256" key="1">
    <source>
        <dbReference type="ARBA" id="ARBA00004236"/>
    </source>
</evidence>
<protein>
    <submittedName>
        <fullName evidence="8">Cobalt/nickel transport protein</fullName>
    </submittedName>
</protein>
<keyword evidence="9" id="KW-1185">Reference proteome</keyword>
<evidence type="ECO:0000313" key="8">
    <source>
        <dbReference type="EMBL" id="NYF99723.1"/>
    </source>
</evidence>
<evidence type="ECO:0000313" key="9">
    <source>
        <dbReference type="Proteomes" id="UP000549695"/>
    </source>
</evidence>
<dbReference type="GeneID" id="98049858"/>
<evidence type="ECO:0000256" key="6">
    <source>
        <dbReference type="SAM" id="Phobius"/>
    </source>
</evidence>
<dbReference type="EMBL" id="JACCCZ010000001">
    <property type="protein sequence ID" value="NYF99723.1"/>
    <property type="molecule type" value="Genomic_DNA"/>
</dbReference>
<dbReference type="InterPro" id="IPR025937">
    <property type="entry name" value="PDGLE_dom"/>
</dbReference>
<comment type="subcellular location">
    <subcellularLocation>
        <location evidence="1">Cell membrane</location>
    </subcellularLocation>
</comment>
<keyword evidence="3 6" id="KW-0812">Transmembrane</keyword>
<evidence type="ECO:0000259" key="7">
    <source>
        <dbReference type="Pfam" id="PF13190"/>
    </source>
</evidence>
<evidence type="ECO:0000256" key="5">
    <source>
        <dbReference type="ARBA" id="ARBA00023136"/>
    </source>
</evidence>
<keyword evidence="2" id="KW-1003">Cell membrane</keyword>
<name>A0A852VYK0_PSEA5</name>
<dbReference type="GO" id="GO:0005886">
    <property type="term" value="C:plasma membrane"/>
    <property type="evidence" value="ECO:0007669"/>
    <property type="project" value="UniProtKB-SubCell"/>
</dbReference>
<dbReference type="Proteomes" id="UP000549695">
    <property type="component" value="Unassembled WGS sequence"/>
</dbReference>
<keyword evidence="5 6" id="KW-0472">Membrane</keyword>
<organism evidence="8 9">
    <name type="scientific">Pseudonocardia alni</name>
    <name type="common">Amycolata alni</name>
    <dbReference type="NCBI Taxonomy" id="33907"/>
    <lineage>
        <taxon>Bacteria</taxon>
        <taxon>Bacillati</taxon>
        <taxon>Actinomycetota</taxon>
        <taxon>Actinomycetes</taxon>
        <taxon>Pseudonocardiales</taxon>
        <taxon>Pseudonocardiaceae</taxon>
        <taxon>Pseudonocardia</taxon>
    </lineage>
</organism>
<proteinExistence type="predicted"/>
<keyword evidence="4 6" id="KW-1133">Transmembrane helix</keyword>
<evidence type="ECO:0000256" key="3">
    <source>
        <dbReference type="ARBA" id="ARBA00022692"/>
    </source>
</evidence>
<dbReference type="Pfam" id="PF13190">
    <property type="entry name" value="PDGLE"/>
    <property type="match status" value="1"/>
</dbReference>
<comment type="caution">
    <text evidence="8">The sequence shown here is derived from an EMBL/GenBank/DDBJ whole genome shotgun (WGS) entry which is preliminary data.</text>
</comment>
<accession>A0A852VYK0</accession>
<reference evidence="8 9" key="1">
    <citation type="submission" date="2020-07" db="EMBL/GenBank/DDBJ databases">
        <title>Sequencing the genomes of 1000 actinobacteria strains.</title>
        <authorList>
            <person name="Klenk H.-P."/>
        </authorList>
    </citation>
    <scope>NUCLEOTIDE SEQUENCE [LARGE SCALE GENOMIC DNA]</scope>
    <source>
        <strain evidence="8 9">DSM 44749</strain>
    </source>
</reference>
<dbReference type="RefSeq" id="WP_179759809.1">
    <property type="nucleotide sequence ID" value="NZ_BAAAJZ010000011.1"/>
</dbReference>
<sequence length="116" mass="11617">MSATARRRPLLFFAGFLIVSLVVAGLVSSFASPDPDGLDTVARDGCTAVATPDGGERLEGTCIATHESDHAMASSPLAGYSVVGGEGTTGVAGVAGVLVTVVVAGGVFLLLRRRDG</sequence>
<evidence type="ECO:0000256" key="4">
    <source>
        <dbReference type="ARBA" id="ARBA00022989"/>
    </source>
</evidence>
<evidence type="ECO:0000256" key="2">
    <source>
        <dbReference type="ARBA" id="ARBA00022475"/>
    </source>
</evidence>
<feature type="domain" description="PDGLE" evidence="7">
    <location>
        <begin position="12"/>
        <end position="113"/>
    </location>
</feature>